<evidence type="ECO:0000256" key="6">
    <source>
        <dbReference type="SAM" id="MobiDB-lite"/>
    </source>
</evidence>
<dbReference type="RefSeq" id="WP_248051579.1">
    <property type="nucleotide sequence ID" value="NZ_CP118735.1"/>
</dbReference>
<keyword evidence="7" id="KW-1133">Transmembrane helix</keyword>
<keyword evidence="7" id="KW-0472">Membrane</keyword>
<dbReference type="Gene3D" id="3.10.20.320">
    <property type="entry name" value="Putative peptidoglycan bound protein (lpxtg motif)"/>
    <property type="match status" value="4"/>
</dbReference>
<feature type="domain" description="Gram-positive cocci surface proteins LPxTG" evidence="8">
    <location>
        <begin position="258"/>
        <end position="290"/>
    </location>
</feature>
<organism evidence="10">
    <name type="scientific">Streptococcus iners</name>
    <dbReference type="NCBI Taxonomy" id="3028084"/>
    <lineage>
        <taxon>Bacteria</taxon>
        <taxon>Bacillati</taxon>
        <taxon>Bacillota</taxon>
        <taxon>Bacilli</taxon>
        <taxon>Lactobacillales</taxon>
        <taxon>Streptococcaceae</taxon>
        <taxon>Streptococcus</taxon>
    </lineage>
</organism>
<sequence>MEKKHRYGFRKHKAVKGLGVALLGTVGVLAGSSLISANETSISEAVQTNRTVDATISRVDYNDLTAEQKARIKSGKIDEQVSWINPDTGNFEWITGFVAVYKHSGSCQVVPVDPEPEQPLIPTSPSLVPNLPSPNTPTPSPQIPSVPITPQVEPQIPSVPNTPQVEPQIPSVPNTPQVEPQVPSVPNTPQVEPQVPSVPITPQVEPQVPSVPITPQVETQVPVPPKVTVTPKPQTPSTVAQTVSKITGIPAKSVQSILPKTGSVGSKTIAIAGLGLLTLGGYLLFKNRKTGKHVAIALLVAGGVGVSSPVLANSTTFLDLVENVTLQLNSRFTYKPATDTCWEYVGYYPEIASVPAETPTSPNTLTSADLKAESQENKGKVTVYYVDENGNTIADSKELVNSVVSTTYRTKVTINGVEKVIENTVPTEVDYDTTALKVDIILFNDETYEFVTVQGSETGKVVAGETEVTYVYRKVTQPVVTREELDPIQEIGKVTVHYVDEAGNKLADSKELVNAVLSTTFRTKVTTDGVEEIVENKVVSDATYNAVAVKAAVLEFNGETYEFVSVEGNETGKVVAGETNVTYVYRKVAQPVVTREELDPIQETGKVTVHYVDEAGNKLADSKELVNAIISTTFRTKVTTDGVEEIKENTVASDATYNAASVKATSLEYNGETYEYVAVQGTETGKVVAGETVVTYVYRKVSQPVVTRKELEPLLETGTVNVHFSDEEGKVLAPSKVLVNTIVSFTERTETITDGISNIEETKRETNASYDASNLRPDRIEFEGALYEYTSVNGAVSGKVLPGENHVTYIYRKVPNTTVVTTREIKGKVITRYIDEVTGQEILPETIVKEGVIALEKTTVTKDALGNTVDTQISSTPASFDYSTEADKIVKEVEIAKKRTVATHWINPDPENMQTGLVENNAAQGLLDSVTSRVRIYSPSNPGDPDNIAETLDHVRKEGFDESSQNIEEIGRGNNTTIYGTRDYTDYRYSYTRPSRAIVPEAEYEFSRVVGEEVGSSNQEVQTITYYYRPKVVEVKPIIQKIEPEVLPVESVKPANTVEESKREITGKVITRYVDESTGQEILTGSTVAEGVVAIETTTTTKDYKGNVIDTQVTTESTNLQYDTTADKVLNNARIATMRVAPLEALNTLTGLTSPIENGKATVAAETLDVYIPLTGSQLDGKFLSDRYASERGFDSSTAQLVESEAVTMDLSSTAQKALLIPNIVTQEGVVTPELEIANGQVYYVQHYVYTKPVDLEENPVPYEFTRVDTAETGTVAEGVTVVTYYYKRVSLSVAPRSNSINIYFSHTTVKA</sequence>
<dbReference type="KEGG" id="sins:PW252_05785"/>
<dbReference type="InterPro" id="IPR009459">
    <property type="entry name" value="MucBP_dom"/>
</dbReference>
<keyword evidence="1" id="KW-0134">Cell wall</keyword>
<dbReference type="Pfam" id="PF06458">
    <property type="entry name" value="MucBP"/>
    <property type="match status" value="4"/>
</dbReference>
<dbReference type="NCBIfam" id="TIGR01167">
    <property type="entry name" value="LPXTG_anchor"/>
    <property type="match status" value="1"/>
</dbReference>
<feature type="domain" description="MucBP" evidence="9">
    <location>
        <begin position="606"/>
        <end position="699"/>
    </location>
</feature>
<feature type="compositionally biased region" description="Polar residues" evidence="6">
    <location>
        <begin position="158"/>
        <end position="191"/>
    </location>
</feature>
<feature type="transmembrane region" description="Helical" evidence="7">
    <location>
        <begin position="268"/>
        <end position="285"/>
    </location>
</feature>
<evidence type="ECO:0000259" key="8">
    <source>
        <dbReference type="Pfam" id="PF00746"/>
    </source>
</evidence>
<feature type="domain" description="MucBP" evidence="9">
    <location>
        <begin position="493"/>
        <end position="586"/>
    </location>
</feature>
<reference evidence="10" key="1">
    <citation type="submission" date="2023-02" db="EMBL/GenBank/DDBJ databases">
        <title>Streptococcus sp. Genome Sequencing and Assembly.</title>
        <authorList>
            <person name="Shore S.M."/>
            <person name="Nicholson T.L."/>
        </authorList>
    </citation>
    <scope>NUCLEOTIDE SEQUENCE</scope>
    <source>
        <strain evidence="10">29887</strain>
    </source>
</reference>
<evidence type="ECO:0000256" key="7">
    <source>
        <dbReference type="SAM" id="Phobius"/>
    </source>
</evidence>
<feature type="compositionally biased region" description="Pro residues" evidence="6">
    <location>
        <begin position="131"/>
        <end position="144"/>
    </location>
</feature>
<gene>
    <name evidence="10" type="ORF">PW252_05785</name>
</gene>
<feature type="transmembrane region" description="Helical" evidence="7">
    <location>
        <begin position="294"/>
        <end position="312"/>
    </location>
</feature>
<evidence type="ECO:0000256" key="1">
    <source>
        <dbReference type="ARBA" id="ARBA00022512"/>
    </source>
</evidence>
<keyword evidence="7" id="KW-0812">Transmembrane</keyword>
<proteinExistence type="predicted"/>
<feature type="region of interest" description="Disordered" evidence="6">
    <location>
        <begin position="112"/>
        <end position="195"/>
    </location>
</feature>
<evidence type="ECO:0000256" key="4">
    <source>
        <dbReference type="ARBA" id="ARBA00022737"/>
    </source>
</evidence>
<evidence type="ECO:0000256" key="5">
    <source>
        <dbReference type="ARBA" id="ARBA00023088"/>
    </source>
</evidence>
<evidence type="ECO:0000313" key="10">
    <source>
        <dbReference type="EMBL" id="WNY50096.1"/>
    </source>
</evidence>
<keyword evidence="2" id="KW-0964">Secreted</keyword>
<feature type="domain" description="MucBP" evidence="9">
    <location>
        <begin position="380"/>
        <end position="473"/>
    </location>
</feature>
<accession>A0AA96VIM7</accession>
<dbReference type="EMBL" id="CP118735">
    <property type="protein sequence ID" value="WNY50096.1"/>
    <property type="molecule type" value="Genomic_DNA"/>
</dbReference>
<evidence type="ECO:0000256" key="3">
    <source>
        <dbReference type="ARBA" id="ARBA00022729"/>
    </source>
</evidence>
<dbReference type="Pfam" id="PF00746">
    <property type="entry name" value="Gram_pos_anchor"/>
    <property type="match status" value="1"/>
</dbReference>
<keyword evidence="3" id="KW-0732">Signal</keyword>
<protein>
    <submittedName>
        <fullName evidence="10">MucBP domain-containing protein</fullName>
    </submittedName>
</protein>
<keyword evidence="5" id="KW-0572">Peptidoglycan-anchor</keyword>
<name>A0AA96VIM7_9STRE</name>
<dbReference type="SUPFAM" id="SSF81995">
    <property type="entry name" value="beta-sandwich domain of Sec23/24"/>
    <property type="match status" value="1"/>
</dbReference>
<dbReference type="InterPro" id="IPR019931">
    <property type="entry name" value="LPXTG_anchor"/>
</dbReference>
<evidence type="ECO:0000256" key="2">
    <source>
        <dbReference type="ARBA" id="ARBA00022525"/>
    </source>
</evidence>
<evidence type="ECO:0000259" key="9">
    <source>
        <dbReference type="Pfam" id="PF06458"/>
    </source>
</evidence>
<keyword evidence="4" id="KW-0677">Repeat</keyword>
<feature type="domain" description="MucBP" evidence="9">
    <location>
        <begin position="719"/>
        <end position="812"/>
    </location>
</feature>